<proteinExistence type="inferred from homology"/>
<dbReference type="InterPro" id="IPR045246">
    <property type="entry name" value="Piwi_ago-like"/>
</dbReference>
<evidence type="ECO:0000313" key="6">
    <source>
        <dbReference type="EMBL" id="VAI45325.1"/>
    </source>
</evidence>
<dbReference type="Pfam" id="PF16487">
    <property type="entry name" value="ArgoMid"/>
    <property type="match status" value="1"/>
</dbReference>
<evidence type="ECO:0000259" key="4">
    <source>
        <dbReference type="PROSITE" id="PS50821"/>
    </source>
</evidence>
<gene>
    <name evidence="6" type="ORF">TRITD_6Av1G079710</name>
</gene>
<dbReference type="InterPro" id="IPR032472">
    <property type="entry name" value="ArgoL2"/>
</dbReference>
<dbReference type="SMART" id="SM00950">
    <property type="entry name" value="Piwi"/>
    <property type="match status" value="1"/>
</dbReference>
<dbReference type="PROSITE" id="PS50821">
    <property type="entry name" value="PAZ"/>
    <property type="match status" value="1"/>
</dbReference>
<dbReference type="InterPro" id="IPR003100">
    <property type="entry name" value="PAZ_dom"/>
</dbReference>
<dbReference type="Pfam" id="PF08699">
    <property type="entry name" value="ArgoL1"/>
    <property type="match status" value="1"/>
</dbReference>
<dbReference type="PANTHER" id="PTHR22891">
    <property type="entry name" value="EUKARYOTIC TRANSLATION INITIATION FACTOR 2C"/>
    <property type="match status" value="1"/>
</dbReference>
<dbReference type="Pfam" id="PF16488">
    <property type="entry name" value="ArgoL2"/>
    <property type="match status" value="1"/>
</dbReference>
<dbReference type="Gramene" id="TRITD6Av1G079710.3">
    <property type="protein sequence ID" value="TRITD6Av1G079710.3"/>
    <property type="gene ID" value="TRITD6Av1G079710"/>
</dbReference>
<dbReference type="InterPro" id="IPR014811">
    <property type="entry name" value="ArgoL1"/>
</dbReference>
<feature type="domain" description="PAZ" evidence="4">
    <location>
        <begin position="311"/>
        <end position="422"/>
    </location>
</feature>
<evidence type="ECO:0000313" key="7">
    <source>
        <dbReference type="Proteomes" id="UP000324705"/>
    </source>
</evidence>
<sequence>MLEVLEVPWTVVGGKAAGGCPGPPRRQALQSSLAHPKAATRSPGAGCKKCNSGASGPRRNGARARSKEEAVVPAACTGVVAVAPAEPPPVSSKGLELCRRPGFGKAGTRCVVKANHFLAEVADKDLTQYDVKITPEVRSRSVSRAIVAELVRLYRASDLGMRLPAYDGRSNLYTAGRLPFDAREFVIRLAVDDDGVSSATVRCTCREKEYKVAIKFAAGADLRHLREFMAGRQPDEPQGGLQVLDVVLREVASQRYLSVRRSFYSPDIRTPQRLGDGLQSWFGFYQSIRPTQMGLSLNIDMSSTAFVEPLPVIDFAAQILGKDVMSRPLSDANRVRIKKALHDLKVEITHRGSLRRKYRVFGLTAQPTHELIFPIDDEVKSVVEYFKEMYGFTIKQPHLPCLLVGNQKKPNYLPMEVCKIVEGQRYKKRLNEKQITSLLKVTCQRPGDKEMDIRRTVHKNGYDQDPYAKEFGINISDKLTSIEARVLPAPWLKYHDTGKESECLPRVGQWDMKNKKVVNGCTVNHWASINFSRSVQESTASGFCQELAQTCKLLGMEFNSEPAIPMYSARPEQAVQALKHVYNAALKKPKGKELELLLVILPDNNGALYGDIKRICETELGIMSQCCLAKHVFKICKRYLANVSLKINVKMGGRNTVLLDAVSRRIPLVSDVPTIIFGADVTHPETREDTSPSIAAVVASQDWPEVTKYAGLVCAQAYRQELIQDLYKTWHDPQRGTVTGGMIRELLISFRKATGQKPLRIIFYRDGVSAGQFHQVLLYELDAIRKACASLEPNYQPPVTFVIVQKRHHTKLFANNHNDKSSTDKSGNILPGTVVDSKICHPTQFDFYLCSHAGIQGTSKPAHYHVLWDENNFMADEMQTLTNNLCYTYVRCTRSVSVVPPVYYAHLAAFRARFYMDQDSLSVKNANGRNGGAMKTMPAVKERVKRVMFYC</sequence>
<accession>A0A9R1AYY0</accession>
<feature type="region of interest" description="Disordered" evidence="3">
    <location>
        <begin position="15"/>
        <end position="66"/>
    </location>
</feature>
<dbReference type="AlphaFoldDB" id="A0A9R1AYY0"/>
<evidence type="ECO:0000259" key="5">
    <source>
        <dbReference type="PROSITE" id="PS50822"/>
    </source>
</evidence>
<dbReference type="FunFam" id="3.40.50.2300:FF:000110">
    <property type="entry name" value="Argonaute 10"/>
    <property type="match status" value="1"/>
</dbReference>
<feature type="domain" description="Piwi" evidence="5">
    <location>
        <begin position="596"/>
        <end position="917"/>
    </location>
</feature>
<comment type="similarity">
    <text evidence="1">Belongs to the argonaute family. Ago subfamily.</text>
</comment>
<dbReference type="SMART" id="SM00949">
    <property type="entry name" value="PAZ"/>
    <property type="match status" value="1"/>
</dbReference>
<dbReference type="FunFam" id="2.170.260.10:FF:000001">
    <property type="entry name" value="Protein argonaute-2"/>
    <property type="match status" value="1"/>
</dbReference>
<keyword evidence="2" id="KW-0943">RNA-mediated gene silencing</keyword>
<dbReference type="InterPro" id="IPR012337">
    <property type="entry name" value="RNaseH-like_sf"/>
</dbReference>
<reference evidence="6 7" key="1">
    <citation type="submission" date="2017-09" db="EMBL/GenBank/DDBJ databases">
        <authorList>
            <consortium name="International Durum Wheat Genome Sequencing Consortium (IDWGSC)"/>
            <person name="Milanesi L."/>
        </authorList>
    </citation>
    <scope>NUCLEOTIDE SEQUENCE [LARGE SCALE GENOMIC DNA]</scope>
    <source>
        <strain evidence="7">cv. Svevo</strain>
    </source>
</reference>
<dbReference type="InterPro" id="IPR032474">
    <property type="entry name" value="Argonaute_N"/>
</dbReference>
<evidence type="ECO:0000256" key="2">
    <source>
        <dbReference type="ARBA" id="ARBA00023158"/>
    </source>
</evidence>
<dbReference type="Pfam" id="PF02170">
    <property type="entry name" value="PAZ"/>
    <property type="match status" value="1"/>
</dbReference>
<evidence type="ECO:0000256" key="1">
    <source>
        <dbReference type="ARBA" id="ARBA00008201"/>
    </source>
</evidence>
<name>A0A9R1AYY0_TRITD</name>
<dbReference type="Proteomes" id="UP000324705">
    <property type="component" value="Chromosome 6A"/>
</dbReference>
<dbReference type="InterPro" id="IPR036085">
    <property type="entry name" value="PAZ_dom_sf"/>
</dbReference>
<evidence type="ECO:0000256" key="3">
    <source>
        <dbReference type="SAM" id="MobiDB-lite"/>
    </source>
</evidence>
<protein>
    <submittedName>
        <fullName evidence="6">Uncharacterized protein</fullName>
    </submittedName>
</protein>
<dbReference type="PROSITE" id="PS50822">
    <property type="entry name" value="PIWI"/>
    <property type="match status" value="1"/>
</dbReference>
<dbReference type="Pfam" id="PF16486">
    <property type="entry name" value="ArgoN"/>
    <property type="match status" value="1"/>
</dbReference>
<dbReference type="InterPro" id="IPR003165">
    <property type="entry name" value="Piwi"/>
</dbReference>
<dbReference type="Gene3D" id="3.40.50.2300">
    <property type="match status" value="1"/>
</dbReference>
<dbReference type="CDD" id="cd02846">
    <property type="entry name" value="PAZ_argonaute_like"/>
    <property type="match status" value="1"/>
</dbReference>
<dbReference type="EMBL" id="LT934121">
    <property type="protein sequence ID" value="VAI45325.1"/>
    <property type="molecule type" value="Genomic_DNA"/>
</dbReference>
<dbReference type="SUPFAM" id="SSF101690">
    <property type="entry name" value="PAZ domain"/>
    <property type="match status" value="1"/>
</dbReference>
<dbReference type="FunFam" id="3.30.420.10:FF:000013">
    <property type="entry name" value="protein argonaute 10-like"/>
    <property type="match status" value="1"/>
</dbReference>
<keyword evidence="7" id="KW-1185">Reference proteome</keyword>
<dbReference type="GO" id="GO:0031047">
    <property type="term" value="P:regulatory ncRNA-mediated gene silencing"/>
    <property type="evidence" value="ECO:0007669"/>
    <property type="project" value="UniProtKB-KW"/>
</dbReference>
<dbReference type="InterPro" id="IPR032473">
    <property type="entry name" value="Argonaute_Mid_dom"/>
</dbReference>
<dbReference type="SUPFAM" id="SSF53098">
    <property type="entry name" value="Ribonuclease H-like"/>
    <property type="match status" value="1"/>
</dbReference>
<dbReference type="GO" id="GO:0003723">
    <property type="term" value="F:RNA binding"/>
    <property type="evidence" value="ECO:0007669"/>
    <property type="project" value="InterPro"/>
</dbReference>
<dbReference type="Gene3D" id="2.170.260.10">
    <property type="entry name" value="paz domain"/>
    <property type="match status" value="1"/>
</dbReference>
<dbReference type="InterPro" id="IPR036397">
    <property type="entry name" value="RNaseH_sf"/>
</dbReference>
<dbReference type="OMA" id="TVRCTCR"/>
<dbReference type="SMART" id="SM01163">
    <property type="entry name" value="DUF1785"/>
    <property type="match status" value="1"/>
</dbReference>
<dbReference type="CDD" id="cd04657">
    <property type="entry name" value="Piwi_ago-like"/>
    <property type="match status" value="1"/>
</dbReference>
<dbReference type="Gene3D" id="3.30.420.10">
    <property type="entry name" value="Ribonuclease H-like superfamily/Ribonuclease H"/>
    <property type="match status" value="1"/>
</dbReference>
<dbReference type="Pfam" id="PF02171">
    <property type="entry name" value="Piwi"/>
    <property type="match status" value="1"/>
</dbReference>
<organism evidence="6 7">
    <name type="scientific">Triticum turgidum subsp. durum</name>
    <name type="common">Durum wheat</name>
    <name type="synonym">Triticum durum</name>
    <dbReference type="NCBI Taxonomy" id="4567"/>
    <lineage>
        <taxon>Eukaryota</taxon>
        <taxon>Viridiplantae</taxon>
        <taxon>Streptophyta</taxon>
        <taxon>Embryophyta</taxon>
        <taxon>Tracheophyta</taxon>
        <taxon>Spermatophyta</taxon>
        <taxon>Magnoliopsida</taxon>
        <taxon>Liliopsida</taxon>
        <taxon>Poales</taxon>
        <taxon>Poaceae</taxon>
        <taxon>BOP clade</taxon>
        <taxon>Pooideae</taxon>
        <taxon>Triticodae</taxon>
        <taxon>Triticeae</taxon>
        <taxon>Triticinae</taxon>
        <taxon>Triticum</taxon>
    </lineage>
</organism>